<feature type="compositionally biased region" description="Low complexity" evidence="1">
    <location>
        <begin position="161"/>
        <end position="172"/>
    </location>
</feature>
<accession>A0ABV0Z592</accession>
<sequence length="411" mass="43753">MDTMFPHPDAGHWGPYLEPDLEVGHAGERLVAGFLPMEPGWTQSEEETWVPLPMGSPPGPTMNLGSLMLQLTSSVSVHLLCFLLLLSSLSLTAPMSDQVSPAWLNTIEYNCSAGCIQTSGQKTEANLNKSNELHMKLNESHQEKFVRNLTSSSNLTKVLFSQPHQSSSTSPTILKLGSLTSQSSPSEVDAVRATPSRPPFMSVLPNQSADNGSTISPFPSAPTEPVGTSQTVLEATQTTFAALPFKTLAETTLSTPLSPKTPATSQSTTSKRINNPPTTVKVITTILPTGQKGPSSSVGPTMRSSTRKAVVSLTSLSTEATAVPLSRTTASGRPTKSSASATRVAVVEVAGAALTWQLVDTASLLAVLLFGLLFFLLTVAVFVTQAYESYKRKDYTQVDYLINGMYSDSGV</sequence>
<evidence type="ECO:0000313" key="3">
    <source>
        <dbReference type="EMBL" id="MEQ2301042.1"/>
    </source>
</evidence>
<feature type="compositionally biased region" description="Low complexity" evidence="1">
    <location>
        <begin position="254"/>
        <end position="265"/>
    </location>
</feature>
<evidence type="ECO:0000313" key="4">
    <source>
        <dbReference type="Proteomes" id="UP001469553"/>
    </source>
</evidence>
<organism evidence="3 4">
    <name type="scientific">Ameca splendens</name>
    <dbReference type="NCBI Taxonomy" id="208324"/>
    <lineage>
        <taxon>Eukaryota</taxon>
        <taxon>Metazoa</taxon>
        <taxon>Chordata</taxon>
        <taxon>Craniata</taxon>
        <taxon>Vertebrata</taxon>
        <taxon>Euteleostomi</taxon>
        <taxon>Actinopterygii</taxon>
        <taxon>Neopterygii</taxon>
        <taxon>Teleostei</taxon>
        <taxon>Neoteleostei</taxon>
        <taxon>Acanthomorphata</taxon>
        <taxon>Ovalentaria</taxon>
        <taxon>Atherinomorphae</taxon>
        <taxon>Cyprinodontiformes</taxon>
        <taxon>Goodeidae</taxon>
        <taxon>Ameca</taxon>
    </lineage>
</organism>
<reference evidence="3 4" key="1">
    <citation type="submission" date="2021-06" db="EMBL/GenBank/DDBJ databases">
        <authorList>
            <person name="Palmer J.M."/>
        </authorList>
    </citation>
    <scope>NUCLEOTIDE SEQUENCE [LARGE SCALE GENOMIC DNA]</scope>
    <source>
        <strain evidence="3 4">AS_MEX2019</strain>
        <tissue evidence="3">Muscle</tissue>
    </source>
</reference>
<feature type="transmembrane region" description="Helical" evidence="2">
    <location>
        <begin position="365"/>
        <end position="383"/>
    </location>
</feature>
<comment type="caution">
    <text evidence="3">The sequence shown here is derived from an EMBL/GenBank/DDBJ whole genome shotgun (WGS) entry which is preliminary data.</text>
</comment>
<keyword evidence="2" id="KW-0812">Transmembrane</keyword>
<evidence type="ECO:0000256" key="1">
    <source>
        <dbReference type="SAM" id="MobiDB-lite"/>
    </source>
</evidence>
<name>A0ABV0Z592_9TELE</name>
<feature type="compositionally biased region" description="Polar residues" evidence="1">
    <location>
        <begin position="204"/>
        <end position="217"/>
    </location>
</feature>
<feature type="compositionally biased region" description="Polar residues" evidence="1">
    <location>
        <begin position="266"/>
        <end position="276"/>
    </location>
</feature>
<protein>
    <submittedName>
        <fullName evidence="3">Uncharacterized protein</fullName>
    </submittedName>
</protein>
<dbReference type="Pfam" id="PF17823">
    <property type="entry name" value="DUF5585"/>
    <property type="match status" value="1"/>
</dbReference>
<gene>
    <name evidence="3" type="ORF">AMECASPLE_031944</name>
</gene>
<dbReference type="Proteomes" id="UP001469553">
    <property type="component" value="Unassembled WGS sequence"/>
</dbReference>
<dbReference type="EMBL" id="JAHRIP010051081">
    <property type="protein sequence ID" value="MEQ2301042.1"/>
    <property type="molecule type" value="Genomic_DNA"/>
</dbReference>
<keyword evidence="4" id="KW-1185">Reference proteome</keyword>
<dbReference type="InterPro" id="IPR041056">
    <property type="entry name" value="DUF5585"/>
</dbReference>
<proteinExistence type="predicted"/>
<feature type="region of interest" description="Disordered" evidence="1">
    <location>
        <begin position="254"/>
        <end position="276"/>
    </location>
</feature>
<keyword evidence="2" id="KW-1133">Transmembrane helix</keyword>
<evidence type="ECO:0000256" key="2">
    <source>
        <dbReference type="SAM" id="Phobius"/>
    </source>
</evidence>
<feature type="region of interest" description="Disordered" evidence="1">
    <location>
        <begin position="161"/>
        <end position="226"/>
    </location>
</feature>
<keyword evidence="2" id="KW-0472">Membrane</keyword>